<protein>
    <submittedName>
        <fullName evidence="1">Uncharacterized protein</fullName>
    </submittedName>
</protein>
<accession>A0AB39QWI9</accession>
<dbReference type="AlphaFoldDB" id="A0AB39QWI9"/>
<gene>
    <name evidence="1" type="ORF">AB5J52_34010</name>
</gene>
<dbReference type="RefSeq" id="WP_369225917.1">
    <property type="nucleotide sequence ID" value="NZ_CP163441.1"/>
</dbReference>
<organism evidence="1">
    <name type="scientific">Streptomyces sp. R39</name>
    <dbReference type="NCBI Taxonomy" id="3238631"/>
    <lineage>
        <taxon>Bacteria</taxon>
        <taxon>Bacillati</taxon>
        <taxon>Actinomycetota</taxon>
        <taxon>Actinomycetes</taxon>
        <taxon>Kitasatosporales</taxon>
        <taxon>Streptomycetaceae</taxon>
        <taxon>Streptomyces</taxon>
    </lineage>
</organism>
<reference evidence="1" key="1">
    <citation type="submission" date="2024-07" db="EMBL/GenBank/DDBJ databases">
        <authorList>
            <person name="Yu S.T."/>
        </authorList>
    </citation>
    <scope>NUCLEOTIDE SEQUENCE</scope>
    <source>
        <strain evidence="1">R39</strain>
    </source>
</reference>
<name>A0AB39QWI9_9ACTN</name>
<proteinExistence type="predicted"/>
<sequence>MTGAERRLAVEHWLLTATEDRARARREWKTDGVALLRCGGVFGVVRINAALVHAAAGTSAPQDVDAYLLQALLGGPVFADLTTLRYYVLVGNTTGLREEWEQAWDDAECMGRGHYLGVPALDATSPDRRHYWCVEMDSIGELASVDAVSQLVAAGRYRLAADRQPYG</sequence>
<evidence type="ECO:0000313" key="1">
    <source>
        <dbReference type="EMBL" id="XDQ46877.1"/>
    </source>
</evidence>
<dbReference type="EMBL" id="CP163441">
    <property type="protein sequence ID" value="XDQ46877.1"/>
    <property type="molecule type" value="Genomic_DNA"/>
</dbReference>